<reference evidence="3" key="1">
    <citation type="journal article" date="2012" name="Science">
        <title>The Paleozoic origin of enzymatic lignin decomposition reconstructed from 31 fungal genomes.</title>
        <authorList>
            <person name="Floudas D."/>
            <person name="Binder M."/>
            <person name="Riley R."/>
            <person name="Barry K."/>
            <person name="Blanchette R.A."/>
            <person name="Henrissat B."/>
            <person name="Martinez A.T."/>
            <person name="Otillar R."/>
            <person name="Spatafora J.W."/>
            <person name="Yadav J.S."/>
            <person name="Aerts A."/>
            <person name="Benoit I."/>
            <person name="Boyd A."/>
            <person name="Carlson A."/>
            <person name="Copeland A."/>
            <person name="Coutinho P.M."/>
            <person name="de Vries R.P."/>
            <person name="Ferreira P."/>
            <person name="Findley K."/>
            <person name="Foster B."/>
            <person name="Gaskell J."/>
            <person name="Glotzer D."/>
            <person name="Gorecki P."/>
            <person name="Heitman J."/>
            <person name="Hesse C."/>
            <person name="Hori C."/>
            <person name="Igarashi K."/>
            <person name="Jurgens J.A."/>
            <person name="Kallen N."/>
            <person name="Kersten P."/>
            <person name="Kohler A."/>
            <person name="Kuees U."/>
            <person name="Kumar T.K.A."/>
            <person name="Kuo A."/>
            <person name="LaButti K."/>
            <person name="Larrondo L.F."/>
            <person name="Lindquist E."/>
            <person name="Ling A."/>
            <person name="Lombard V."/>
            <person name="Lucas S."/>
            <person name="Lundell T."/>
            <person name="Martin R."/>
            <person name="McLaughlin D.J."/>
            <person name="Morgenstern I."/>
            <person name="Morin E."/>
            <person name="Murat C."/>
            <person name="Nagy L.G."/>
            <person name="Nolan M."/>
            <person name="Ohm R.A."/>
            <person name="Patyshakuliyeva A."/>
            <person name="Rokas A."/>
            <person name="Ruiz-Duenas F.J."/>
            <person name="Sabat G."/>
            <person name="Salamov A."/>
            <person name="Samejima M."/>
            <person name="Schmutz J."/>
            <person name="Slot J.C."/>
            <person name="St John F."/>
            <person name="Stenlid J."/>
            <person name="Sun H."/>
            <person name="Sun S."/>
            <person name="Syed K."/>
            <person name="Tsang A."/>
            <person name="Wiebenga A."/>
            <person name="Young D."/>
            <person name="Pisabarro A."/>
            <person name="Eastwood D.C."/>
            <person name="Martin F."/>
            <person name="Cullen D."/>
            <person name="Grigoriev I.V."/>
            <person name="Hibbett D.S."/>
        </authorList>
    </citation>
    <scope>NUCLEOTIDE SEQUENCE [LARGE SCALE GENOMIC DNA]</scope>
    <source>
        <strain evidence="3">HHB-11173 SS5</strain>
    </source>
</reference>
<dbReference type="Proteomes" id="UP000054196">
    <property type="component" value="Unassembled WGS sequence"/>
</dbReference>
<gene>
    <name evidence="2" type="ORF">PUNSTDRAFT_123168</name>
</gene>
<dbReference type="HOGENOM" id="CLU_2321533_0_0_1"/>
<name>R7S057_PUNST</name>
<keyword evidence="3" id="KW-1185">Reference proteome</keyword>
<accession>R7S057</accession>
<dbReference type="AlphaFoldDB" id="R7S057"/>
<proteinExistence type="predicted"/>
<dbReference type="GeneID" id="18877636"/>
<sequence length="99" mass="11327">MAMQRGYPTARALHERGPRRGNVADAHVQNRQKKRGHAPKRLDHMTCSSDALFGAYLLRHVFVQSRYVAVAGARCVRSRPRLSRRLRLPPHPVLTLSHR</sequence>
<feature type="compositionally biased region" description="Basic residues" evidence="1">
    <location>
        <begin position="30"/>
        <end position="39"/>
    </location>
</feature>
<feature type="region of interest" description="Disordered" evidence="1">
    <location>
        <begin position="1"/>
        <end position="40"/>
    </location>
</feature>
<evidence type="ECO:0000313" key="3">
    <source>
        <dbReference type="Proteomes" id="UP000054196"/>
    </source>
</evidence>
<dbReference type="EMBL" id="JH687559">
    <property type="protein sequence ID" value="EIN03730.1"/>
    <property type="molecule type" value="Genomic_DNA"/>
</dbReference>
<dbReference type="RefSeq" id="XP_007389015.1">
    <property type="nucleotide sequence ID" value="XM_007388953.1"/>
</dbReference>
<organism evidence="2 3">
    <name type="scientific">Punctularia strigosozonata (strain HHB-11173)</name>
    <name type="common">White-rot fungus</name>
    <dbReference type="NCBI Taxonomy" id="741275"/>
    <lineage>
        <taxon>Eukaryota</taxon>
        <taxon>Fungi</taxon>
        <taxon>Dikarya</taxon>
        <taxon>Basidiomycota</taxon>
        <taxon>Agaricomycotina</taxon>
        <taxon>Agaricomycetes</taxon>
        <taxon>Corticiales</taxon>
        <taxon>Punctulariaceae</taxon>
        <taxon>Punctularia</taxon>
    </lineage>
</organism>
<evidence type="ECO:0000256" key="1">
    <source>
        <dbReference type="SAM" id="MobiDB-lite"/>
    </source>
</evidence>
<protein>
    <submittedName>
        <fullName evidence="2">Uncharacterized protein</fullName>
    </submittedName>
</protein>
<dbReference type="KEGG" id="psq:PUNSTDRAFT_123168"/>
<evidence type="ECO:0000313" key="2">
    <source>
        <dbReference type="EMBL" id="EIN03730.1"/>
    </source>
</evidence>